<feature type="compositionally biased region" description="Basic and acidic residues" evidence="1">
    <location>
        <begin position="101"/>
        <end position="111"/>
    </location>
</feature>
<feature type="compositionally biased region" description="Basic and acidic residues" evidence="1">
    <location>
        <begin position="527"/>
        <end position="537"/>
    </location>
</feature>
<accession>A0A8H6KXU3</accession>
<proteinExistence type="predicted"/>
<feature type="region of interest" description="Disordered" evidence="1">
    <location>
        <begin position="857"/>
        <end position="1011"/>
    </location>
</feature>
<dbReference type="AlphaFoldDB" id="A0A8H6KXU3"/>
<feature type="region of interest" description="Disordered" evidence="1">
    <location>
        <begin position="557"/>
        <end position="611"/>
    </location>
</feature>
<protein>
    <submittedName>
        <fullName evidence="2">Proteophosphoglycan ppg4</fullName>
    </submittedName>
</protein>
<sequence>MGNAQSVESVQQHHTSGGSTVRKSPHKLSKPRVGNHGSSAPPSAAGLLGSDGRTGSASLPPSRSNSRLISQTQSPEPSTPTGPQRGTASRAQTLPPVPPEPESKPESPARDWKRRASLFRSKSSQESRRKDKRRETIMLSPEVDRMSRASSMTWEDHKAMDQARQLQVESWHIPGNRQSINYNLMSYESRRLLNLNEDLTACEENSIMSESKFEARFEVSRNTWKSSHPLQPASTQIARANSDVSLYAPVRRRSMIQTPGLATRITTDCSASRRSSFRHSMPTTPAGGRSRMNSIDTNLQHIATLDEFVSEHEDDLPELLPVPASEPFERALTPSDMDYRPLGAMKFGSLRITNGAASPIPSPDFEPPTTGGWTADPEQLGESDGMHLKITATNSLRPIETSLYAVESSRLGSASPLSPELKVASKHTAMEDALFDDDVQMEYSAEVLSVRNDPNAKPSLEQLQADQSQKNRGSVVRADSGIVASPTTEYQPKPLSKADSGYSSNVSLRSFHAKQPSAGKDQLSHTVPKDAAEEKSDASSSPAAGISITIPALGLINSDSSATDGTSSASSTPPPLPPKDDYLRSQSSNTMTATSTRHVIESSAAHASRTEMLTVDKIRSPRDGPHPNSALSIGSGVHRTTKLQRFLSGAGMRGPPVVHDTHPADEAIPSVPQPIQARFEEHSARFPLSSKRLTLRAQASKDTLKTIFSVGSFDAGEARRDPSPAADRKAVASKPVSPSDGPTEMPKTPRRRSFQVPSSIAHAAASVMPRRSIHRKPVPGTHAEKSEYVGEARADEIQAGFETAVTDIGNAGESLSKSAFDQAFMALPRNEDTPKPAGRTFTMTAQMERTMGMHLRLHDPMPSTDLLPSPNSQQFSDEGSKRKTSPPVSLHTRSGKNLRKPVTPVRPQSSSGTESSYARRQSFSRQSSRENIHSYPSASPGTDDDLTVPPIPPMSPRRTSIMLEQQQGMRRQPTEDKWRPTNRRASEFGPPIPRPAMRSASALSPGLSHPQLRHRASYDDHVQQYQGPIARGPQPGGHAASQSGSYYQHQLQRIQHEGWENQEYYSPDSIQPGLSRSRSRSRSVHAHSNPPYRVLHSYNSPAYRNVPIWG</sequence>
<feature type="compositionally biased region" description="Polar residues" evidence="1">
    <location>
        <begin position="1"/>
        <end position="22"/>
    </location>
</feature>
<dbReference type="EMBL" id="WIGO01000016">
    <property type="protein sequence ID" value="KAF6838901.1"/>
    <property type="molecule type" value="Genomic_DNA"/>
</dbReference>
<evidence type="ECO:0000313" key="2">
    <source>
        <dbReference type="EMBL" id="KAF6838901.1"/>
    </source>
</evidence>
<feature type="compositionally biased region" description="Low complexity" evidence="1">
    <location>
        <begin position="558"/>
        <end position="571"/>
    </location>
</feature>
<feature type="compositionally biased region" description="Polar residues" evidence="1">
    <location>
        <begin position="53"/>
        <end position="92"/>
    </location>
</feature>
<keyword evidence="3" id="KW-1185">Reference proteome</keyword>
<feature type="compositionally biased region" description="Basic and acidic residues" evidence="1">
    <location>
        <begin position="123"/>
        <end position="139"/>
    </location>
</feature>
<feature type="region of interest" description="Disordered" evidence="1">
    <location>
        <begin position="1"/>
        <end position="139"/>
    </location>
</feature>
<evidence type="ECO:0000256" key="1">
    <source>
        <dbReference type="SAM" id="MobiDB-lite"/>
    </source>
</evidence>
<feature type="compositionally biased region" description="Low complexity" evidence="1">
    <location>
        <begin position="915"/>
        <end position="926"/>
    </location>
</feature>
<feature type="compositionally biased region" description="Polar residues" evidence="1">
    <location>
        <begin position="584"/>
        <end position="597"/>
    </location>
</feature>
<evidence type="ECO:0000313" key="3">
    <source>
        <dbReference type="Proteomes" id="UP000654918"/>
    </source>
</evidence>
<feature type="region of interest" description="Disordered" evidence="1">
    <location>
        <begin position="715"/>
        <end position="787"/>
    </location>
</feature>
<dbReference type="Proteomes" id="UP000654918">
    <property type="component" value="Unassembled WGS sequence"/>
</dbReference>
<name>A0A8H6KXU3_9PEZI</name>
<gene>
    <name evidence="2" type="ORF">CPLU01_02171</name>
</gene>
<comment type="caution">
    <text evidence="2">The sequence shown here is derived from an EMBL/GenBank/DDBJ whole genome shotgun (WGS) entry which is preliminary data.</text>
</comment>
<organism evidence="2 3">
    <name type="scientific">Colletotrichum plurivorum</name>
    <dbReference type="NCBI Taxonomy" id="2175906"/>
    <lineage>
        <taxon>Eukaryota</taxon>
        <taxon>Fungi</taxon>
        <taxon>Dikarya</taxon>
        <taxon>Ascomycota</taxon>
        <taxon>Pezizomycotina</taxon>
        <taxon>Sordariomycetes</taxon>
        <taxon>Hypocreomycetidae</taxon>
        <taxon>Glomerellales</taxon>
        <taxon>Glomerellaceae</taxon>
        <taxon>Colletotrichum</taxon>
        <taxon>Colletotrichum orchidearum species complex</taxon>
    </lineage>
</organism>
<feature type="region of interest" description="Disordered" evidence="1">
    <location>
        <begin position="514"/>
        <end position="544"/>
    </location>
</feature>
<feature type="compositionally biased region" description="Basic and acidic residues" evidence="1">
    <location>
        <begin position="716"/>
        <end position="730"/>
    </location>
</feature>
<reference evidence="2" key="1">
    <citation type="journal article" date="2020" name="Phytopathology">
        <title>Genome Sequence Resources of Colletotrichum truncatum, C. plurivorum, C. musicola, and C. sojae: Four Species Pathogenic to Soybean (Glycine max).</title>
        <authorList>
            <person name="Rogerio F."/>
            <person name="Boufleur T.R."/>
            <person name="Ciampi-Guillardi M."/>
            <person name="Sukno S.A."/>
            <person name="Thon M.R."/>
            <person name="Massola Junior N.S."/>
            <person name="Baroncelli R."/>
        </authorList>
    </citation>
    <scope>NUCLEOTIDE SEQUENCE</scope>
    <source>
        <strain evidence="2">LFN00145</strain>
    </source>
</reference>
<feature type="compositionally biased region" description="Polar residues" evidence="1">
    <location>
        <begin position="461"/>
        <end position="472"/>
    </location>
</feature>
<feature type="region of interest" description="Disordered" evidence="1">
    <location>
        <begin position="1064"/>
        <end position="1093"/>
    </location>
</feature>
<feature type="compositionally biased region" description="Polar residues" evidence="1">
    <location>
        <begin position="1040"/>
        <end position="1050"/>
    </location>
</feature>
<feature type="region of interest" description="Disordered" evidence="1">
    <location>
        <begin position="451"/>
        <end position="502"/>
    </location>
</feature>
<feature type="region of interest" description="Disordered" evidence="1">
    <location>
        <begin position="267"/>
        <end position="293"/>
    </location>
</feature>
<feature type="region of interest" description="Disordered" evidence="1">
    <location>
        <begin position="1029"/>
        <end position="1050"/>
    </location>
</feature>